<dbReference type="PATRIC" id="fig|1280514.3.peg.3904"/>
<protein>
    <submittedName>
        <fullName evidence="1">Rhodopirellula transposase</fullName>
    </submittedName>
</protein>
<organism evidence="1 2">
    <name type="scientific">Acidithrix ferrooxidans</name>
    <dbReference type="NCBI Taxonomy" id="1280514"/>
    <lineage>
        <taxon>Bacteria</taxon>
        <taxon>Bacillati</taxon>
        <taxon>Actinomycetota</taxon>
        <taxon>Acidimicrobiia</taxon>
        <taxon>Acidimicrobiales</taxon>
        <taxon>Acidimicrobiaceae</taxon>
        <taxon>Acidithrix</taxon>
    </lineage>
</organism>
<dbReference type="InterPro" id="IPR011518">
    <property type="entry name" value="Transposase_36"/>
</dbReference>
<sequence>MANLLHERNYSLQSNRKNLEGPQHADRNAQFEFIASCAKTLLDEGEPVISVDAKKKELTGVFANSGKTWRPKGEAEEVLVNDFIDPSLGRTNPYGVYDIGRNKGWVSVGIDHDTASFATESILRWWRKMGSLAYPATTKVMITADGGGSNESRIRLWKLEL</sequence>
<dbReference type="Pfam" id="PF07592">
    <property type="entry name" value="DDE_Tnp_ISAZ013"/>
    <property type="match status" value="1"/>
</dbReference>
<keyword evidence="2" id="KW-1185">Reference proteome</keyword>
<gene>
    <name evidence="1" type="ORF">AXFE_29500</name>
</gene>
<comment type="caution">
    <text evidence="1">The sequence shown here is derived from an EMBL/GenBank/DDBJ whole genome shotgun (WGS) entry which is preliminary data.</text>
</comment>
<dbReference type="STRING" id="1280514.AXFE_29500"/>
<dbReference type="EMBL" id="JXYS01000093">
    <property type="protein sequence ID" value="KJF16215.1"/>
    <property type="molecule type" value="Genomic_DNA"/>
</dbReference>
<accession>A0A0D8HE30</accession>
<name>A0A0D8HE30_9ACTN</name>
<dbReference type="NCBIfam" id="NF033519">
    <property type="entry name" value="transpos_ISAzo13"/>
    <property type="match status" value="1"/>
</dbReference>
<evidence type="ECO:0000313" key="2">
    <source>
        <dbReference type="Proteomes" id="UP000032360"/>
    </source>
</evidence>
<reference evidence="1 2" key="1">
    <citation type="submission" date="2015-01" db="EMBL/GenBank/DDBJ databases">
        <title>Draft genome of the acidophilic iron oxidizer Acidithrix ferrooxidans strain Py-F3.</title>
        <authorList>
            <person name="Poehlein A."/>
            <person name="Eisen S."/>
            <person name="Schloemann M."/>
            <person name="Johnson B.D."/>
            <person name="Daniel R."/>
            <person name="Muehling M."/>
        </authorList>
    </citation>
    <scope>NUCLEOTIDE SEQUENCE [LARGE SCALE GENOMIC DNA]</scope>
    <source>
        <strain evidence="1 2">Py-F3</strain>
    </source>
</reference>
<dbReference type="AlphaFoldDB" id="A0A0D8HE30"/>
<evidence type="ECO:0000313" key="1">
    <source>
        <dbReference type="EMBL" id="KJF16215.1"/>
    </source>
</evidence>
<proteinExistence type="predicted"/>
<dbReference type="Proteomes" id="UP000032360">
    <property type="component" value="Unassembled WGS sequence"/>
</dbReference>